<dbReference type="InterPro" id="IPR017938">
    <property type="entry name" value="Riboflavin_synthase-like_b-brl"/>
</dbReference>
<dbReference type="SUPFAM" id="SSF52343">
    <property type="entry name" value="Ferredoxin reductase-like, C-terminal NADP-linked domain"/>
    <property type="match status" value="1"/>
</dbReference>
<reference evidence="15" key="2">
    <citation type="submission" date="2009-11" db="EMBL/GenBank/DDBJ databases">
        <title>The Genome Sequence of Allomyces macrogynus strain ATCC 38327.</title>
        <authorList>
            <consortium name="The Broad Institute Genome Sequencing Platform"/>
            <person name="Russ C."/>
            <person name="Cuomo C."/>
            <person name="Shea T."/>
            <person name="Young S.K."/>
            <person name="Zeng Q."/>
            <person name="Koehrsen M."/>
            <person name="Haas B."/>
            <person name="Borodovsky M."/>
            <person name="Guigo R."/>
            <person name="Alvarado L."/>
            <person name="Berlin A."/>
            <person name="Borenstein D."/>
            <person name="Chen Z."/>
            <person name="Engels R."/>
            <person name="Freedman E."/>
            <person name="Gellesch M."/>
            <person name="Goldberg J."/>
            <person name="Griggs A."/>
            <person name="Gujja S."/>
            <person name="Heiman D."/>
            <person name="Hepburn T."/>
            <person name="Howarth C."/>
            <person name="Jen D."/>
            <person name="Larson L."/>
            <person name="Lewis B."/>
            <person name="Mehta T."/>
            <person name="Park D."/>
            <person name="Pearson M."/>
            <person name="Roberts A."/>
            <person name="Saif S."/>
            <person name="Shenoy N."/>
            <person name="Sisk P."/>
            <person name="Stolte C."/>
            <person name="Sykes S."/>
            <person name="Walk T."/>
            <person name="White J."/>
            <person name="Yandava C."/>
            <person name="Burger G."/>
            <person name="Gray M.W."/>
            <person name="Holland P.W.H."/>
            <person name="King N."/>
            <person name="Lang F.B.F."/>
            <person name="Roger A.J."/>
            <person name="Ruiz-Trillo I."/>
            <person name="Lander E."/>
            <person name="Nusbaum C."/>
        </authorList>
    </citation>
    <scope>NUCLEOTIDE SEQUENCE [LARGE SCALE GENOMIC DNA]</scope>
    <source>
        <strain evidence="15">ATCC 38327</strain>
    </source>
</reference>
<dbReference type="InterPro" id="IPR039261">
    <property type="entry name" value="FNR_nucleotide-bd"/>
</dbReference>
<feature type="binding site" evidence="11">
    <location>
        <position position="100"/>
    </location>
    <ligand>
        <name>FAD</name>
        <dbReference type="ChEBI" id="CHEBI:57692"/>
    </ligand>
</feature>
<keyword evidence="8 12" id="KW-0520">NAD</keyword>
<dbReference type="PRINTS" id="PR00371">
    <property type="entry name" value="FPNCR"/>
</dbReference>
<dbReference type="InterPro" id="IPR001433">
    <property type="entry name" value="OxRdtase_FAD/NAD-bd"/>
</dbReference>
<dbReference type="InterPro" id="IPR008333">
    <property type="entry name" value="Cbr1-like_FAD-bd_dom"/>
</dbReference>
<dbReference type="PANTHER" id="PTHR19370:SF171">
    <property type="entry name" value="NADH-CYTOCHROME B5 REDUCTASE 2"/>
    <property type="match status" value="1"/>
</dbReference>
<evidence type="ECO:0000256" key="6">
    <source>
        <dbReference type="ARBA" id="ARBA00022827"/>
    </source>
</evidence>
<evidence type="ECO:0000256" key="11">
    <source>
        <dbReference type="PIRSR" id="PIRSR601834-1"/>
    </source>
</evidence>
<evidence type="ECO:0000256" key="7">
    <source>
        <dbReference type="ARBA" id="ARBA00023002"/>
    </source>
</evidence>
<evidence type="ECO:0000256" key="8">
    <source>
        <dbReference type="ARBA" id="ARBA00023027"/>
    </source>
</evidence>
<evidence type="ECO:0000313" key="15">
    <source>
        <dbReference type="Proteomes" id="UP000054350"/>
    </source>
</evidence>
<dbReference type="PANTHER" id="PTHR19370">
    <property type="entry name" value="NADH-CYTOCHROME B5 REDUCTASE"/>
    <property type="match status" value="1"/>
</dbReference>
<evidence type="ECO:0000256" key="10">
    <source>
        <dbReference type="ARBA" id="ARBA00047682"/>
    </source>
</evidence>
<dbReference type="Pfam" id="PF00175">
    <property type="entry name" value="NAD_binding_1"/>
    <property type="match status" value="1"/>
</dbReference>
<protein>
    <recommendedName>
        <fullName evidence="12">NADH-cytochrome b5 reductase</fullName>
        <ecNumber evidence="12">1.6.2.2</ecNumber>
    </recommendedName>
</protein>
<keyword evidence="6 11" id="KW-0274">FAD</keyword>
<gene>
    <name evidence="14" type="ORF">AMAG_14871</name>
</gene>
<dbReference type="eggNOG" id="KOG0534">
    <property type="taxonomic scope" value="Eukaryota"/>
</dbReference>
<dbReference type="EMBL" id="GG745363">
    <property type="protein sequence ID" value="KNE70034.1"/>
    <property type="molecule type" value="Genomic_DNA"/>
</dbReference>
<evidence type="ECO:0000256" key="5">
    <source>
        <dbReference type="ARBA" id="ARBA00022787"/>
    </source>
</evidence>
<dbReference type="GO" id="GO:0090524">
    <property type="term" value="F:cytochrome-b5 reductase activity, acting on NADH"/>
    <property type="evidence" value="ECO:0007669"/>
    <property type="project" value="UniProtKB-EC"/>
</dbReference>
<dbReference type="VEuPathDB" id="FungiDB:AMAG_14871"/>
<feature type="binding site" evidence="11">
    <location>
        <position position="99"/>
    </location>
    <ligand>
        <name>FAD</name>
        <dbReference type="ChEBI" id="CHEBI:57692"/>
    </ligand>
</feature>
<dbReference type="FunFam" id="3.40.50.80:FF:000009">
    <property type="entry name" value="NADH-cytochrome b5 reductase"/>
    <property type="match status" value="1"/>
</dbReference>
<comment type="subcellular location">
    <subcellularLocation>
        <location evidence="2">Mitochondrion outer membrane</location>
        <topology evidence="2">Single-pass membrane protein</topology>
    </subcellularLocation>
</comment>
<feature type="binding site" evidence="11">
    <location>
        <position position="101"/>
    </location>
    <ligand>
        <name>FAD</name>
        <dbReference type="ChEBI" id="CHEBI:57692"/>
    </ligand>
</feature>
<evidence type="ECO:0000256" key="9">
    <source>
        <dbReference type="ARBA" id="ARBA00023128"/>
    </source>
</evidence>
<reference evidence="14 15" key="1">
    <citation type="submission" date="2009-11" db="EMBL/GenBank/DDBJ databases">
        <title>Annotation of Allomyces macrogynus ATCC 38327.</title>
        <authorList>
            <consortium name="The Broad Institute Genome Sequencing Platform"/>
            <person name="Russ C."/>
            <person name="Cuomo C."/>
            <person name="Burger G."/>
            <person name="Gray M.W."/>
            <person name="Holland P.W.H."/>
            <person name="King N."/>
            <person name="Lang F.B.F."/>
            <person name="Roger A.J."/>
            <person name="Ruiz-Trillo I."/>
            <person name="Young S.K."/>
            <person name="Zeng Q."/>
            <person name="Gargeya S."/>
            <person name="Fitzgerald M."/>
            <person name="Haas B."/>
            <person name="Abouelleil A."/>
            <person name="Alvarado L."/>
            <person name="Arachchi H.M."/>
            <person name="Berlin A."/>
            <person name="Chapman S.B."/>
            <person name="Gearin G."/>
            <person name="Goldberg J."/>
            <person name="Griggs A."/>
            <person name="Gujja S."/>
            <person name="Hansen M."/>
            <person name="Heiman D."/>
            <person name="Howarth C."/>
            <person name="Larimer J."/>
            <person name="Lui A."/>
            <person name="MacDonald P.J.P."/>
            <person name="McCowen C."/>
            <person name="Montmayeur A."/>
            <person name="Murphy C."/>
            <person name="Neiman D."/>
            <person name="Pearson M."/>
            <person name="Priest M."/>
            <person name="Roberts A."/>
            <person name="Saif S."/>
            <person name="Shea T."/>
            <person name="Sisk P."/>
            <person name="Stolte C."/>
            <person name="Sykes S."/>
            <person name="Wortman J."/>
            <person name="Nusbaum C."/>
            <person name="Birren B."/>
        </authorList>
    </citation>
    <scope>NUCLEOTIDE SEQUENCE [LARGE SCALE GENOMIC DNA]</scope>
    <source>
        <strain evidence="14 15">ATCC 38327</strain>
    </source>
</reference>
<dbReference type="PROSITE" id="PS51384">
    <property type="entry name" value="FAD_FR"/>
    <property type="match status" value="1"/>
</dbReference>
<keyword evidence="5" id="KW-1000">Mitochondrion outer membrane</keyword>
<evidence type="ECO:0000259" key="13">
    <source>
        <dbReference type="PROSITE" id="PS51384"/>
    </source>
</evidence>
<dbReference type="InterPro" id="IPR017927">
    <property type="entry name" value="FAD-bd_FR_type"/>
</dbReference>
<dbReference type="STRING" id="578462.A0A0L0T671"/>
<dbReference type="SUPFAM" id="SSF63380">
    <property type="entry name" value="Riboflavin synthase domain-like"/>
    <property type="match status" value="1"/>
</dbReference>
<dbReference type="FunFam" id="2.40.30.10:FF:000032">
    <property type="entry name" value="NADH-cytochrome b5 reductase"/>
    <property type="match status" value="1"/>
</dbReference>
<keyword evidence="9" id="KW-0496">Mitochondrion</keyword>
<feature type="binding site" evidence="11">
    <location>
        <position position="74"/>
    </location>
    <ligand>
        <name>FAD</name>
        <dbReference type="ChEBI" id="CHEBI:57692"/>
    </ligand>
</feature>
<dbReference type="CDD" id="cd06183">
    <property type="entry name" value="cyt_b5_reduct_like"/>
    <property type="match status" value="1"/>
</dbReference>
<comment type="catalytic activity">
    <reaction evidence="10 12">
        <text>2 Fe(III)-[cytochrome b5] + NADH = 2 Fe(II)-[cytochrome b5] + NAD(+) + H(+)</text>
        <dbReference type="Rhea" id="RHEA:46680"/>
        <dbReference type="Rhea" id="RHEA-COMP:10438"/>
        <dbReference type="Rhea" id="RHEA-COMP:10439"/>
        <dbReference type="ChEBI" id="CHEBI:15378"/>
        <dbReference type="ChEBI" id="CHEBI:29033"/>
        <dbReference type="ChEBI" id="CHEBI:29034"/>
        <dbReference type="ChEBI" id="CHEBI:57540"/>
        <dbReference type="ChEBI" id="CHEBI:57945"/>
        <dbReference type="EC" id="1.6.2.2"/>
    </reaction>
</comment>
<evidence type="ECO:0000313" key="14">
    <source>
        <dbReference type="EMBL" id="KNE70034.1"/>
    </source>
</evidence>
<feature type="binding site" evidence="11">
    <location>
        <position position="93"/>
    </location>
    <ligand>
        <name>FAD</name>
        <dbReference type="ChEBI" id="CHEBI:57692"/>
    </ligand>
</feature>
<accession>A0A0L0T671</accession>
<dbReference type="Gene3D" id="3.40.50.80">
    <property type="entry name" value="Nucleotide-binding domain of ferredoxin-NADP reductase (FNR) module"/>
    <property type="match status" value="1"/>
</dbReference>
<evidence type="ECO:0000256" key="2">
    <source>
        <dbReference type="ARBA" id="ARBA00004572"/>
    </source>
</evidence>
<evidence type="ECO:0000256" key="1">
    <source>
        <dbReference type="ARBA" id="ARBA00001974"/>
    </source>
</evidence>
<feature type="binding site" evidence="11">
    <location>
        <position position="142"/>
    </location>
    <ligand>
        <name>FAD</name>
        <dbReference type="ChEBI" id="CHEBI:57692"/>
    </ligand>
</feature>
<organism evidence="14 15">
    <name type="scientific">Allomyces macrogynus (strain ATCC 38327)</name>
    <name type="common">Allomyces javanicus var. macrogynus</name>
    <dbReference type="NCBI Taxonomy" id="578462"/>
    <lineage>
        <taxon>Eukaryota</taxon>
        <taxon>Fungi</taxon>
        <taxon>Fungi incertae sedis</taxon>
        <taxon>Blastocladiomycota</taxon>
        <taxon>Blastocladiomycetes</taxon>
        <taxon>Blastocladiales</taxon>
        <taxon>Blastocladiaceae</taxon>
        <taxon>Allomyces</taxon>
    </lineage>
</organism>
<dbReference type="GO" id="GO:0005741">
    <property type="term" value="C:mitochondrial outer membrane"/>
    <property type="evidence" value="ECO:0007669"/>
    <property type="project" value="UniProtKB-SubCell"/>
</dbReference>
<dbReference type="AlphaFoldDB" id="A0A0L0T671"/>
<feature type="binding site" evidence="11">
    <location>
        <position position="76"/>
    </location>
    <ligand>
        <name>FAD</name>
        <dbReference type="ChEBI" id="CHEBI:57692"/>
    </ligand>
</feature>
<dbReference type="PRINTS" id="PR00406">
    <property type="entry name" value="CYTB5RDTASE"/>
</dbReference>
<evidence type="ECO:0000256" key="3">
    <source>
        <dbReference type="ARBA" id="ARBA00006105"/>
    </source>
</evidence>
<dbReference type="EC" id="1.6.2.2" evidence="12"/>
<evidence type="ECO:0000256" key="12">
    <source>
        <dbReference type="RuleBase" id="RU361226"/>
    </source>
</evidence>
<sequence>MSSTSPATPTAVAVPKKEYPPALDPSEFRSFTVSDVQRINHNTAIFRLALPHADQTLNLPTTSFVLTKTGDIVRPYTPTSPDDAQGHFDLLVKQYPGGKMSTHIHSLKVGDSLEVKGPIPKYPLKANQHKEIAMVAGGTGITPMLQIVNKLLSDPADKTKLTLVFANVSEHDILLKDQLDALTKQHGDRFKVQYVLDKPADAKAFTAQGGVVGFVTKDLLAKKLPFSAKDENVKVFVCGPPGFVAAISGSKAPDYSQGELAGALKELGFEKDQVFKF</sequence>
<keyword evidence="7 12" id="KW-0560">Oxidoreductase</keyword>
<feature type="binding site" evidence="11">
    <location>
        <position position="75"/>
    </location>
    <ligand>
        <name>FAD</name>
        <dbReference type="ChEBI" id="CHEBI:57692"/>
    </ligand>
</feature>
<dbReference type="Pfam" id="PF00970">
    <property type="entry name" value="FAD_binding_6"/>
    <property type="match status" value="1"/>
</dbReference>
<dbReference type="InterPro" id="IPR001834">
    <property type="entry name" value="CBR-like"/>
</dbReference>
<evidence type="ECO:0000256" key="4">
    <source>
        <dbReference type="ARBA" id="ARBA00022630"/>
    </source>
</evidence>
<dbReference type="OrthoDB" id="432685at2759"/>
<dbReference type="Proteomes" id="UP000054350">
    <property type="component" value="Unassembled WGS sequence"/>
</dbReference>
<keyword evidence="5" id="KW-0472">Membrane</keyword>
<comment type="similarity">
    <text evidence="3 12">Belongs to the flavoprotein pyridine nucleotide cytochrome reductase family.</text>
</comment>
<dbReference type="InterPro" id="IPR001709">
    <property type="entry name" value="Flavoprot_Pyr_Nucl_cyt_Rdtase"/>
</dbReference>
<keyword evidence="15" id="KW-1185">Reference proteome</keyword>
<keyword evidence="4 11" id="KW-0285">Flavoprotein</keyword>
<name>A0A0L0T671_ALLM3</name>
<proteinExistence type="inferred from homology"/>
<feature type="domain" description="FAD-binding FR-type" evidence="13">
    <location>
        <begin position="26"/>
        <end position="125"/>
    </location>
</feature>
<dbReference type="Gene3D" id="2.40.30.10">
    <property type="entry name" value="Translation factors"/>
    <property type="match status" value="1"/>
</dbReference>
<feature type="binding site" evidence="11">
    <location>
        <position position="91"/>
    </location>
    <ligand>
        <name>FAD</name>
        <dbReference type="ChEBI" id="CHEBI:57692"/>
    </ligand>
</feature>
<comment type="cofactor">
    <cofactor evidence="1 11 12">
        <name>FAD</name>
        <dbReference type="ChEBI" id="CHEBI:57692"/>
    </cofactor>
</comment>
<dbReference type="OMA" id="VQPTEQC"/>